<dbReference type="InterPro" id="IPR039694">
    <property type="entry name" value="WDR11"/>
</dbReference>
<feature type="region of interest" description="Disordered" evidence="1">
    <location>
        <begin position="1"/>
        <end position="27"/>
    </location>
</feature>
<dbReference type="GO" id="GO:0005737">
    <property type="term" value="C:cytoplasm"/>
    <property type="evidence" value="ECO:0007669"/>
    <property type="project" value="TreeGrafter"/>
</dbReference>
<feature type="compositionally biased region" description="Polar residues" evidence="1">
    <location>
        <begin position="11"/>
        <end position="27"/>
    </location>
</feature>
<accession>A0A8T0K100</accession>
<organism evidence="3 4">
    <name type="scientific">Phaseolus angularis</name>
    <name type="common">Azuki bean</name>
    <name type="synonym">Vigna angularis</name>
    <dbReference type="NCBI Taxonomy" id="3914"/>
    <lineage>
        <taxon>Eukaryota</taxon>
        <taxon>Viridiplantae</taxon>
        <taxon>Streptophyta</taxon>
        <taxon>Embryophyta</taxon>
        <taxon>Tracheophyta</taxon>
        <taxon>Spermatophyta</taxon>
        <taxon>Magnoliopsida</taxon>
        <taxon>eudicotyledons</taxon>
        <taxon>Gunneridae</taxon>
        <taxon>Pentapetalae</taxon>
        <taxon>rosids</taxon>
        <taxon>fabids</taxon>
        <taxon>Fabales</taxon>
        <taxon>Fabaceae</taxon>
        <taxon>Papilionoideae</taxon>
        <taxon>50 kb inversion clade</taxon>
        <taxon>NPAAA clade</taxon>
        <taxon>indigoferoid/millettioid clade</taxon>
        <taxon>Phaseoleae</taxon>
        <taxon>Vigna</taxon>
    </lineage>
</organism>
<dbReference type="EMBL" id="JABFOF010000007">
    <property type="protein sequence ID" value="KAG2390784.1"/>
    <property type="molecule type" value="Genomic_DNA"/>
</dbReference>
<reference evidence="3 4" key="1">
    <citation type="submission" date="2020-05" db="EMBL/GenBank/DDBJ databases">
        <title>Vigna angularis (adzuki bean) Var. LongXiaoDou No. 4 denovo assembly.</title>
        <authorList>
            <person name="Xiang H."/>
        </authorList>
    </citation>
    <scope>NUCLEOTIDE SEQUENCE [LARGE SCALE GENOMIC DNA]</scope>
    <source>
        <tissue evidence="3">Leaf</tissue>
    </source>
</reference>
<name>A0A8T0K100_PHAAN</name>
<comment type="caution">
    <text evidence="3">The sequence shown here is derived from an EMBL/GenBank/DDBJ whole genome shotgun (WGS) entry which is preliminary data.</text>
</comment>
<dbReference type="InterPro" id="IPR057852">
    <property type="entry name" value="Beta-prop_WDR11_1st"/>
</dbReference>
<gene>
    <name evidence="3" type="ORF">HKW66_Vig0252780</name>
</gene>
<dbReference type="Pfam" id="PF23751">
    <property type="entry name" value="Beta-prop_WDR11_1st"/>
    <property type="match status" value="1"/>
</dbReference>
<evidence type="ECO:0000313" key="4">
    <source>
        <dbReference type="Proteomes" id="UP000743370"/>
    </source>
</evidence>
<evidence type="ECO:0000259" key="2">
    <source>
        <dbReference type="Pfam" id="PF23751"/>
    </source>
</evidence>
<proteinExistence type="predicted"/>
<protein>
    <recommendedName>
        <fullName evidence="2">WDR11 first beta-propeller domain-containing protein</fullName>
    </recommendedName>
</protein>
<feature type="domain" description="WDR11 first beta-propeller" evidence="2">
    <location>
        <begin position="25"/>
        <end position="85"/>
    </location>
</feature>
<evidence type="ECO:0000256" key="1">
    <source>
        <dbReference type="SAM" id="MobiDB-lite"/>
    </source>
</evidence>
<dbReference type="PANTHER" id="PTHR14593">
    <property type="entry name" value="WD REPEAT-CONTAINING PROTEIN 11"/>
    <property type="match status" value="1"/>
</dbReference>
<dbReference type="PANTHER" id="PTHR14593:SF5">
    <property type="entry name" value="WD REPEAT-CONTAINING PROTEIN 11"/>
    <property type="match status" value="1"/>
</dbReference>
<dbReference type="Proteomes" id="UP000743370">
    <property type="component" value="Unassembled WGS sequence"/>
</dbReference>
<dbReference type="AlphaFoldDB" id="A0A8T0K100"/>
<sequence length="95" mass="10187">MQGSPRVPPTVTAQPQDSWESMLSCPPNRNNFGSADLSLNGLTAFPSGSSISIVDTRSMQLLTSFPHPSPAFIRCSLRHRPPLVTPPSQSSPSLL</sequence>
<evidence type="ECO:0000313" key="3">
    <source>
        <dbReference type="EMBL" id="KAG2390784.1"/>
    </source>
</evidence>